<name>A0A4P9W527_9FUNG</name>
<sequence length="248" mass="26438">MPPHPVTPLSVDTKSKNPSPKITFAPSEPQLKRTQVSTAVIGVKKKKTPAALVALGVLFFPIGIAVCAMKSHNKRKARRLALQKEAENLNILVSPPLEDIKLDENNRPATPTMLPPVSPEDFSIVTILTLPPETDQSLLMPSGRPPTPVRRRISSVSPTRSGRNSPTPSSGSSRSSVDSSGSVNIIVDDGRKGRGDGRKTRSDSRGKSASPPKTPDSPLTLEVPSFDTEGALPTTGYRTPSLRSVASE</sequence>
<feature type="compositionally biased region" description="Low complexity" evidence="1">
    <location>
        <begin position="157"/>
        <end position="187"/>
    </location>
</feature>
<feature type="compositionally biased region" description="Basic and acidic residues" evidence="1">
    <location>
        <begin position="188"/>
        <end position="206"/>
    </location>
</feature>
<dbReference type="EMBL" id="KZ998564">
    <property type="protein sequence ID" value="RKO85998.1"/>
    <property type="molecule type" value="Genomic_DNA"/>
</dbReference>
<feature type="compositionally biased region" description="Polar residues" evidence="1">
    <location>
        <begin position="236"/>
        <end position="248"/>
    </location>
</feature>
<evidence type="ECO:0000256" key="2">
    <source>
        <dbReference type="SAM" id="Phobius"/>
    </source>
</evidence>
<reference evidence="4" key="1">
    <citation type="journal article" date="2018" name="Nat. Microbiol.">
        <title>Leveraging single-cell genomics to expand the fungal tree of life.</title>
        <authorList>
            <person name="Ahrendt S.R."/>
            <person name="Quandt C.A."/>
            <person name="Ciobanu D."/>
            <person name="Clum A."/>
            <person name="Salamov A."/>
            <person name="Andreopoulos B."/>
            <person name="Cheng J.F."/>
            <person name="Woyke T."/>
            <person name="Pelin A."/>
            <person name="Henrissat B."/>
            <person name="Reynolds N.K."/>
            <person name="Benny G.L."/>
            <person name="Smith M.E."/>
            <person name="James T.Y."/>
            <person name="Grigoriev I.V."/>
        </authorList>
    </citation>
    <scope>NUCLEOTIDE SEQUENCE [LARGE SCALE GENOMIC DNA]</scope>
</reference>
<keyword evidence="2" id="KW-0472">Membrane</keyword>
<keyword evidence="2" id="KW-0812">Transmembrane</keyword>
<keyword evidence="2" id="KW-1133">Transmembrane helix</keyword>
<evidence type="ECO:0000313" key="3">
    <source>
        <dbReference type="EMBL" id="RKO85998.1"/>
    </source>
</evidence>
<feature type="region of interest" description="Disordered" evidence="1">
    <location>
        <begin position="1"/>
        <end position="26"/>
    </location>
</feature>
<gene>
    <name evidence="3" type="ORF">BDK51DRAFT_47369</name>
</gene>
<proteinExistence type="predicted"/>
<feature type="compositionally biased region" description="Polar residues" evidence="1">
    <location>
        <begin position="10"/>
        <end position="20"/>
    </location>
</feature>
<feature type="region of interest" description="Disordered" evidence="1">
    <location>
        <begin position="133"/>
        <end position="248"/>
    </location>
</feature>
<dbReference type="Proteomes" id="UP000269721">
    <property type="component" value="Unassembled WGS sequence"/>
</dbReference>
<keyword evidence="4" id="KW-1185">Reference proteome</keyword>
<evidence type="ECO:0000313" key="4">
    <source>
        <dbReference type="Proteomes" id="UP000269721"/>
    </source>
</evidence>
<protein>
    <submittedName>
        <fullName evidence="3">Uncharacterized protein</fullName>
    </submittedName>
</protein>
<dbReference type="AlphaFoldDB" id="A0A4P9W527"/>
<feature type="transmembrane region" description="Helical" evidence="2">
    <location>
        <begin position="50"/>
        <end position="69"/>
    </location>
</feature>
<accession>A0A4P9W527</accession>
<organism evidence="3 4">
    <name type="scientific">Blyttiomyces helicus</name>
    <dbReference type="NCBI Taxonomy" id="388810"/>
    <lineage>
        <taxon>Eukaryota</taxon>
        <taxon>Fungi</taxon>
        <taxon>Fungi incertae sedis</taxon>
        <taxon>Chytridiomycota</taxon>
        <taxon>Chytridiomycota incertae sedis</taxon>
        <taxon>Chytridiomycetes</taxon>
        <taxon>Chytridiomycetes incertae sedis</taxon>
        <taxon>Blyttiomyces</taxon>
    </lineage>
</organism>
<evidence type="ECO:0000256" key="1">
    <source>
        <dbReference type="SAM" id="MobiDB-lite"/>
    </source>
</evidence>